<dbReference type="AlphaFoldDB" id="A0A553I376"/>
<evidence type="ECO:0008006" key="4">
    <source>
        <dbReference type="Google" id="ProtNLM"/>
    </source>
</evidence>
<dbReference type="EMBL" id="VFLP01000020">
    <property type="protein sequence ID" value="TRX94653.1"/>
    <property type="molecule type" value="Genomic_DNA"/>
</dbReference>
<dbReference type="GO" id="GO:0008237">
    <property type="term" value="F:metallopeptidase activity"/>
    <property type="evidence" value="ECO:0007669"/>
    <property type="project" value="InterPro"/>
</dbReference>
<gene>
    <name evidence="2" type="ORF">FHL15_004425</name>
</gene>
<evidence type="ECO:0000313" key="2">
    <source>
        <dbReference type="EMBL" id="TRX94653.1"/>
    </source>
</evidence>
<evidence type="ECO:0000256" key="1">
    <source>
        <dbReference type="SAM" id="SignalP"/>
    </source>
</evidence>
<keyword evidence="3" id="KW-1185">Reference proteome</keyword>
<reference evidence="3" key="1">
    <citation type="submission" date="2019-06" db="EMBL/GenBank/DDBJ databases">
        <title>Draft genome sequence of the griseofulvin-producing fungus Xylaria cubensis strain G536.</title>
        <authorList>
            <person name="Mead M.E."/>
            <person name="Raja H.A."/>
            <person name="Steenwyk J.L."/>
            <person name="Knowles S.L."/>
            <person name="Oberlies N.H."/>
            <person name="Rokas A."/>
        </authorList>
    </citation>
    <scope>NUCLEOTIDE SEQUENCE [LARGE SCALE GENOMIC DNA]</scope>
    <source>
        <strain evidence="3">G536</strain>
    </source>
</reference>
<protein>
    <recommendedName>
        <fullName evidence="4">Lysine-specific metallo-endopeptidase domain-containing protein</fullName>
    </recommendedName>
</protein>
<comment type="caution">
    <text evidence="2">The sequence shown here is derived from an EMBL/GenBank/DDBJ whole genome shotgun (WGS) entry which is preliminary data.</text>
</comment>
<dbReference type="PROSITE" id="PS51257">
    <property type="entry name" value="PROKAR_LIPOPROTEIN"/>
    <property type="match status" value="1"/>
</dbReference>
<accession>A0A553I376</accession>
<dbReference type="OrthoDB" id="4259138at2759"/>
<proteinExistence type="predicted"/>
<dbReference type="Gene3D" id="3.40.390.10">
    <property type="entry name" value="Collagenase (Catalytic Domain)"/>
    <property type="match status" value="1"/>
</dbReference>
<feature type="chain" id="PRO_5021929596" description="Lysine-specific metallo-endopeptidase domain-containing protein" evidence="1">
    <location>
        <begin position="24"/>
        <end position="379"/>
    </location>
</feature>
<dbReference type="InterPro" id="IPR024079">
    <property type="entry name" value="MetalloPept_cat_dom_sf"/>
</dbReference>
<dbReference type="Proteomes" id="UP000319160">
    <property type="component" value="Unassembled WGS sequence"/>
</dbReference>
<organism evidence="2 3">
    <name type="scientific">Xylaria flabelliformis</name>
    <dbReference type="NCBI Taxonomy" id="2512241"/>
    <lineage>
        <taxon>Eukaryota</taxon>
        <taxon>Fungi</taxon>
        <taxon>Dikarya</taxon>
        <taxon>Ascomycota</taxon>
        <taxon>Pezizomycotina</taxon>
        <taxon>Sordariomycetes</taxon>
        <taxon>Xylariomycetidae</taxon>
        <taxon>Xylariales</taxon>
        <taxon>Xylariaceae</taxon>
        <taxon>Xylaria</taxon>
    </lineage>
</organism>
<evidence type="ECO:0000313" key="3">
    <source>
        <dbReference type="Proteomes" id="UP000319160"/>
    </source>
</evidence>
<sequence>MKKFPTSLSLATAFLTLLSCTVAVNVDELFDVQGGKTDGGCDEFYKRKTQSGDLDNWVTEISYSVDASVTTIENYGQDPRVRRAMRAFFGIQNTGRYIPGTPTANAVDAVRLNIQRVQEFFNRQLHNDGTPYYPLGDRFLFCGSDFLVYQPDDTQALDFQAQDIFDGQGNLVRIADVPSYAEKLNEDADNDAWWSGFLTDTNGYYFSPTGGEYCDGTNLGLTATIQQLVPGPNGGAQNGHTLSSIVLCPYSFTESPQPNTYKDANALLTQRTDLAKAVPKSSTLLHEAFHLLFGAGTTGFLEDADEVYDIAACVTLARAQGERARRNPENYVFFIAHMYHMLGTDEGNVPESIRKNWDFAADGSGQGWVYGATETDQAM</sequence>
<feature type="signal peptide" evidence="1">
    <location>
        <begin position="1"/>
        <end position="23"/>
    </location>
</feature>
<dbReference type="SUPFAM" id="SSF55486">
    <property type="entry name" value="Metalloproteases ('zincins'), catalytic domain"/>
    <property type="match status" value="1"/>
</dbReference>
<name>A0A553I376_9PEZI</name>
<keyword evidence="1" id="KW-0732">Signal</keyword>